<dbReference type="EMBL" id="CAJNNW010027234">
    <property type="protein sequence ID" value="CAE8690303.1"/>
    <property type="molecule type" value="Genomic_DNA"/>
</dbReference>
<gene>
    <name evidence="1" type="ORF">PGLA1383_LOCUS3230</name>
    <name evidence="2" type="ORF">PGLA2088_LOCUS26893</name>
</gene>
<dbReference type="Proteomes" id="UP000626109">
    <property type="component" value="Unassembled WGS sequence"/>
</dbReference>
<organism evidence="2 3">
    <name type="scientific">Polarella glacialis</name>
    <name type="common">Dinoflagellate</name>
    <dbReference type="NCBI Taxonomy" id="89957"/>
    <lineage>
        <taxon>Eukaryota</taxon>
        <taxon>Sar</taxon>
        <taxon>Alveolata</taxon>
        <taxon>Dinophyceae</taxon>
        <taxon>Suessiales</taxon>
        <taxon>Suessiaceae</taxon>
        <taxon>Polarella</taxon>
    </lineage>
</organism>
<reference evidence="2" key="1">
    <citation type="submission" date="2021-02" db="EMBL/GenBank/DDBJ databases">
        <authorList>
            <person name="Dougan E. K."/>
            <person name="Rhodes N."/>
            <person name="Thang M."/>
            <person name="Chan C."/>
        </authorList>
    </citation>
    <scope>NUCLEOTIDE SEQUENCE</scope>
</reference>
<dbReference type="Proteomes" id="UP000654075">
    <property type="component" value="Unassembled WGS sequence"/>
</dbReference>
<protein>
    <submittedName>
        <fullName evidence="2">Uncharacterized protein</fullName>
    </submittedName>
</protein>
<keyword evidence="4" id="KW-1185">Reference proteome</keyword>
<proteinExistence type="predicted"/>
<evidence type="ECO:0000313" key="3">
    <source>
        <dbReference type="Proteomes" id="UP000626109"/>
    </source>
</evidence>
<comment type="caution">
    <text evidence="2">The sequence shown here is derived from an EMBL/GenBank/DDBJ whole genome shotgun (WGS) entry which is preliminary data.</text>
</comment>
<dbReference type="AlphaFoldDB" id="A0A813K1Y0"/>
<evidence type="ECO:0000313" key="4">
    <source>
        <dbReference type="Proteomes" id="UP000654075"/>
    </source>
</evidence>
<evidence type="ECO:0000313" key="2">
    <source>
        <dbReference type="EMBL" id="CAE8690303.1"/>
    </source>
</evidence>
<accession>A0A813K1Y0</accession>
<evidence type="ECO:0000313" key="1">
    <source>
        <dbReference type="EMBL" id="CAE8584295.1"/>
    </source>
</evidence>
<sequence>MCDTSAALDHMESVLQVVGQHVVAPTLMQDAVSLLRVSRSAHGSLATVRALAWAGHPSFHLGDPQVSVAEVDAALATLPGRAVGVRRWQVLSRLGTRTSLSSKLCCWPIACLALKPQYVAVLRGAPQLARAAEGMICIWMRSNLFRELPDEDSWRHGAPNGELGSRVHVLGVVSGGGLLLVRHQLLTLDNCRGSPDSPVGLEHSPQAVLAPSWKALESFLGRVAPKWLAELKEGLGCTASANSAAHDTSPAGADVATQLSQEAISDFDSDDEATAWSGKGDNALWVEILRPESIFAAADAFITAFGGILLPEESTT</sequence>
<dbReference type="EMBL" id="CAJNNV010001092">
    <property type="protein sequence ID" value="CAE8584295.1"/>
    <property type="molecule type" value="Genomic_DNA"/>
</dbReference>
<name>A0A813K1Y0_POLGL</name>